<dbReference type="OrthoDB" id="5215637at2759"/>
<sequence length="236" mass="24836">MKFPAFFTVLLFASLASAECYYPDGSLGSGLIPYNTEASVTHCCRESDVPLSNGLCFSSGLNAVVRRGCTDKAWNSTACPNICIAEPFKNGDAVMTPCGAYGTFCCGQDGDARSCCESGNGTFQIAGGEPQCNATQTIFSTTTVSATPTATGNLATSTATVSCSASDTSVEKLRADLKSKQNVTIALATVFGVSMAVLIAASVFWARERKRLNNDSIELRNLKARLPMTLLEAAKK</sequence>
<gene>
    <name evidence="3" type="ORF">BDV96DRAFT_626464</name>
</gene>
<keyword evidence="4" id="KW-1185">Reference proteome</keyword>
<evidence type="ECO:0000256" key="1">
    <source>
        <dbReference type="SAM" id="Phobius"/>
    </source>
</evidence>
<keyword evidence="2" id="KW-0732">Signal</keyword>
<name>A0A6A5ZW30_9PLEO</name>
<feature type="signal peptide" evidence="2">
    <location>
        <begin position="1"/>
        <end position="18"/>
    </location>
</feature>
<dbReference type="AlphaFoldDB" id="A0A6A5ZW30"/>
<evidence type="ECO:0000256" key="2">
    <source>
        <dbReference type="SAM" id="SignalP"/>
    </source>
</evidence>
<feature type="chain" id="PRO_5025587070" description="Mid2 domain-containing protein" evidence="2">
    <location>
        <begin position="19"/>
        <end position="236"/>
    </location>
</feature>
<evidence type="ECO:0000313" key="3">
    <source>
        <dbReference type="EMBL" id="KAF2122578.1"/>
    </source>
</evidence>
<keyword evidence="1" id="KW-0812">Transmembrane</keyword>
<organism evidence="3 4">
    <name type="scientific">Lophiotrema nucula</name>
    <dbReference type="NCBI Taxonomy" id="690887"/>
    <lineage>
        <taxon>Eukaryota</taxon>
        <taxon>Fungi</taxon>
        <taxon>Dikarya</taxon>
        <taxon>Ascomycota</taxon>
        <taxon>Pezizomycotina</taxon>
        <taxon>Dothideomycetes</taxon>
        <taxon>Pleosporomycetidae</taxon>
        <taxon>Pleosporales</taxon>
        <taxon>Lophiotremataceae</taxon>
        <taxon>Lophiotrema</taxon>
    </lineage>
</organism>
<dbReference type="Proteomes" id="UP000799770">
    <property type="component" value="Unassembled WGS sequence"/>
</dbReference>
<accession>A0A6A5ZW30</accession>
<keyword evidence="1" id="KW-1133">Transmembrane helix</keyword>
<dbReference type="EMBL" id="ML977310">
    <property type="protein sequence ID" value="KAF2122578.1"/>
    <property type="molecule type" value="Genomic_DNA"/>
</dbReference>
<reference evidence="3" key="1">
    <citation type="journal article" date="2020" name="Stud. Mycol.">
        <title>101 Dothideomycetes genomes: a test case for predicting lifestyles and emergence of pathogens.</title>
        <authorList>
            <person name="Haridas S."/>
            <person name="Albert R."/>
            <person name="Binder M."/>
            <person name="Bloem J."/>
            <person name="Labutti K."/>
            <person name="Salamov A."/>
            <person name="Andreopoulos B."/>
            <person name="Baker S."/>
            <person name="Barry K."/>
            <person name="Bills G."/>
            <person name="Bluhm B."/>
            <person name="Cannon C."/>
            <person name="Castanera R."/>
            <person name="Culley D."/>
            <person name="Daum C."/>
            <person name="Ezra D."/>
            <person name="Gonzalez J."/>
            <person name="Henrissat B."/>
            <person name="Kuo A."/>
            <person name="Liang C."/>
            <person name="Lipzen A."/>
            <person name="Lutzoni F."/>
            <person name="Magnuson J."/>
            <person name="Mondo S."/>
            <person name="Nolan M."/>
            <person name="Ohm R."/>
            <person name="Pangilinan J."/>
            <person name="Park H.-J."/>
            <person name="Ramirez L."/>
            <person name="Alfaro M."/>
            <person name="Sun H."/>
            <person name="Tritt A."/>
            <person name="Yoshinaga Y."/>
            <person name="Zwiers L.-H."/>
            <person name="Turgeon B."/>
            <person name="Goodwin S."/>
            <person name="Spatafora J."/>
            <person name="Crous P."/>
            <person name="Grigoriev I."/>
        </authorList>
    </citation>
    <scope>NUCLEOTIDE SEQUENCE</scope>
    <source>
        <strain evidence="3">CBS 627.86</strain>
    </source>
</reference>
<feature type="transmembrane region" description="Helical" evidence="1">
    <location>
        <begin position="183"/>
        <end position="206"/>
    </location>
</feature>
<evidence type="ECO:0008006" key="5">
    <source>
        <dbReference type="Google" id="ProtNLM"/>
    </source>
</evidence>
<protein>
    <recommendedName>
        <fullName evidence="5">Mid2 domain-containing protein</fullName>
    </recommendedName>
</protein>
<proteinExistence type="predicted"/>
<keyword evidence="1" id="KW-0472">Membrane</keyword>
<evidence type="ECO:0000313" key="4">
    <source>
        <dbReference type="Proteomes" id="UP000799770"/>
    </source>
</evidence>